<gene>
    <name evidence="1" type="ORF">DP116_05020</name>
</gene>
<keyword evidence="2" id="KW-1185">Reference proteome</keyword>
<protein>
    <submittedName>
        <fullName evidence="1">Uncharacterized protein</fullName>
    </submittedName>
</protein>
<name>A0ABX1P5E0_9CYAN</name>
<dbReference type="Proteomes" id="UP000718564">
    <property type="component" value="Unassembled WGS sequence"/>
</dbReference>
<comment type="caution">
    <text evidence="1">The sequence shown here is derived from an EMBL/GenBank/DDBJ whole genome shotgun (WGS) entry which is preliminary data.</text>
</comment>
<sequence length="64" mass="7373">MQNLWLFAADSYYSLFLAYVLQTGKFNLFLIHSPLSKYVSVLITIVLGKTQKPECFQKILTLTL</sequence>
<evidence type="ECO:0000313" key="2">
    <source>
        <dbReference type="Proteomes" id="UP000718564"/>
    </source>
</evidence>
<organism evidence="1 2">
    <name type="scientific">Brasilonema bromeliae SPC951</name>
    <dbReference type="NCBI Taxonomy" id="385972"/>
    <lineage>
        <taxon>Bacteria</taxon>
        <taxon>Bacillati</taxon>
        <taxon>Cyanobacteriota</taxon>
        <taxon>Cyanophyceae</taxon>
        <taxon>Nostocales</taxon>
        <taxon>Scytonemataceae</taxon>
        <taxon>Brasilonema</taxon>
        <taxon>Bromeliae group (in: Brasilonema)</taxon>
    </lineage>
</organism>
<accession>A0ABX1P5E0</accession>
<evidence type="ECO:0000313" key="1">
    <source>
        <dbReference type="EMBL" id="NMG18845.1"/>
    </source>
</evidence>
<dbReference type="EMBL" id="QMEB01000023">
    <property type="protein sequence ID" value="NMG18845.1"/>
    <property type="molecule type" value="Genomic_DNA"/>
</dbReference>
<reference evidence="1 2" key="1">
    <citation type="submission" date="2018-06" db="EMBL/GenBank/DDBJ databases">
        <title>Comparative genomics of Brasilonema spp. strains.</title>
        <authorList>
            <person name="Alvarenga D.O."/>
            <person name="Fiore M.F."/>
            <person name="Varani A.M."/>
        </authorList>
    </citation>
    <scope>NUCLEOTIDE SEQUENCE [LARGE SCALE GENOMIC DNA]</scope>
    <source>
        <strain evidence="1 2">SPC951</strain>
    </source>
</reference>
<proteinExistence type="predicted"/>